<evidence type="ECO:0000313" key="2">
    <source>
        <dbReference type="EMBL" id="KAJ7036480.1"/>
    </source>
</evidence>
<feature type="region of interest" description="Disordered" evidence="1">
    <location>
        <begin position="1"/>
        <end position="48"/>
    </location>
</feature>
<evidence type="ECO:0000256" key="1">
    <source>
        <dbReference type="SAM" id="MobiDB-lite"/>
    </source>
</evidence>
<dbReference type="EMBL" id="JARJCM010000043">
    <property type="protein sequence ID" value="KAJ7036480.1"/>
    <property type="molecule type" value="Genomic_DNA"/>
</dbReference>
<feature type="compositionally biased region" description="Basic residues" evidence="1">
    <location>
        <begin position="1"/>
        <end position="14"/>
    </location>
</feature>
<dbReference type="AlphaFoldDB" id="A0AAD6SZ44"/>
<evidence type="ECO:0000313" key="3">
    <source>
        <dbReference type="Proteomes" id="UP001218188"/>
    </source>
</evidence>
<feature type="compositionally biased region" description="Basic and acidic residues" evidence="1">
    <location>
        <begin position="36"/>
        <end position="48"/>
    </location>
</feature>
<proteinExistence type="predicted"/>
<organism evidence="2 3">
    <name type="scientific">Mycena alexandri</name>
    <dbReference type="NCBI Taxonomy" id="1745969"/>
    <lineage>
        <taxon>Eukaryota</taxon>
        <taxon>Fungi</taxon>
        <taxon>Dikarya</taxon>
        <taxon>Basidiomycota</taxon>
        <taxon>Agaricomycotina</taxon>
        <taxon>Agaricomycetes</taxon>
        <taxon>Agaricomycetidae</taxon>
        <taxon>Agaricales</taxon>
        <taxon>Marasmiineae</taxon>
        <taxon>Mycenaceae</taxon>
        <taxon>Mycena</taxon>
    </lineage>
</organism>
<name>A0AAD6SZ44_9AGAR</name>
<protein>
    <submittedName>
        <fullName evidence="2">Uncharacterized protein</fullName>
    </submittedName>
</protein>
<sequence>MCKNRKPHRPRRKYSGNSDERNEKTKARMARLRAHTSVEERAARRRASDEAYRIKNRALLAANARAARQRAADTRVTKTTTKAAEAEARRQRIEARGVDRARWLRLVDTDTTDEAHDDED</sequence>
<reference evidence="2" key="1">
    <citation type="submission" date="2023-03" db="EMBL/GenBank/DDBJ databases">
        <title>Massive genome expansion in bonnet fungi (Mycena s.s.) driven by repeated elements and novel gene families across ecological guilds.</title>
        <authorList>
            <consortium name="Lawrence Berkeley National Laboratory"/>
            <person name="Harder C.B."/>
            <person name="Miyauchi S."/>
            <person name="Viragh M."/>
            <person name="Kuo A."/>
            <person name="Thoen E."/>
            <person name="Andreopoulos B."/>
            <person name="Lu D."/>
            <person name="Skrede I."/>
            <person name="Drula E."/>
            <person name="Henrissat B."/>
            <person name="Morin E."/>
            <person name="Kohler A."/>
            <person name="Barry K."/>
            <person name="LaButti K."/>
            <person name="Morin E."/>
            <person name="Salamov A."/>
            <person name="Lipzen A."/>
            <person name="Mereny Z."/>
            <person name="Hegedus B."/>
            <person name="Baldrian P."/>
            <person name="Stursova M."/>
            <person name="Weitz H."/>
            <person name="Taylor A."/>
            <person name="Grigoriev I.V."/>
            <person name="Nagy L.G."/>
            <person name="Martin F."/>
            <person name="Kauserud H."/>
        </authorList>
    </citation>
    <scope>NUCLEOTIDE SEQUENCE</scope>
    <source>
        <strain evidence="2">CBHHK200</strain>
    </source>
</reference>
<feature type="region of interest" description="Disordered" evidence="1">
    <location>
        <begin position="70"/>
        <end position="90"/>
    </location>
</feature>
<accession>A0AAD6SZ44</accession>
<dbReference type="Proteomes" id="UP001218188">
    <property type="component" value="Unassembled WGS sequence"/>
</dbReference>
<keyword evidence="3" id="KW-1185">Reference proteome</keyword>
<gene>
    <name evidence="2" type="ORF">C8F04DRAFT_1181479</name>
</gene>
<comment type="caution">
    <text evidence="2">The sequence shown here is derived from an EMBL/GenBank/DDBJ whole genome shotgun (WGS) entry which is preliminary data.</text>
</comment>